<proteinExistence type="predicted"/>
<evidence type="ECO:0000313" key="3">
    <source>
        <dbReference type="Proteomes" id="UP000297280"/>
    </source>
</evidence>
<feature type="region of interest" description="Disordered" evidence="1">
    <location>
        <begin position="1"/>
        <end position="20"/>
    </location>
</feature>
<dbReference type="Proteomes" id="UP000297280">
    <property type="component" value="Unassembled WGS sequence"/>
</dbReference>
<evidence type="ECO:0000313" key="2">
    <source>
        <dbReference type="EMBL" id="TGO89227.1"/>
    </source>
</evidence>
<sequence length="264" mass="29663">MTKSWADEANDEFEEISIDAPPTRHFVDTSKFDEDAVLGGASDFRDYETLDFSDDECAIDSYDYALKFETMSNDDRAAVITAPEENISPKNKKVGTNMTSRIPKAVSYSTQKSYSDACLYTISETEESKDQDQDHNQPTAVTELILDNWQGDIPVIVDDCDSGIESAQCAPEFGGFDAWDSDSCYSSHSELEEVEEEVRIDHPLMGNDVVCIQVSFTAVKASEYEAHPTKLFYRSSEPITWGWIPSKLRHCQTVIREEGSCCYI</sequence>
<evidence type="ECO:0000256" key="1">
    <source>
        <dbReference type="SAM" id="MobiDB-lite"/>
    </source>
</evidence>
<comment type="caution">
    <text evidence="2">The sequence shown here is derived from an EMBL/GenBank/DDBJ whole genome shotgun (WGS) entry which is preliminary data.</text>
</comment>
<accession>A0A4Z1KXB8</accession>
<protein>
    <submittedName>
        <fullName evidence="2">Uncharacterized protein</fullName>
    </submittedName>
</protein>
<name>A0A4Z1KXB8_9HELO</name>
<reference evidence="2 3" key="1">
    <citation type="submission" date="2017-12" db="EMBL/GenBank/DDBJ databases">
        <title>Comparative genomics of Botrytis spp.</title>
        <authorList>
            <person name="Valero-Jimenez C.A."/>
            <person name="Tapia P."/>
            <person name="Veloso J."/>
            <person name="Silva-Moreno E."/>
            <person name="Staats M."/>
            <person name="Valdes J.H."/>
            <person name="Van Kan J.A.L."/>
        </authorList>
    </citation>
    <scope>NUCLEOTIDE SEQUENCE [LARGE SCALE GENOMIC DNA]</scope>
    <source>
        <strain evidence="2 3">MUCL3349</strain>
    </source>
</reference>
<organism evidence="2 3">
    <name type="scientific">Botrytis porri</name>
    <dbReference type="NCBI Taxonomy" id="87229"/>
    <lineage>
        <taxon>Eukaryota</taxon>
        <taxon>Fungi</taxon>
        <taxon>Dikarya</taxon>
        <taxon>Ascomycota</taxon>
        <taxon>Pezizomycotina</taxon>
        <taxon>Leotiomycetes</taxon>
        <taxon>Helotiales</taxon>
        <taxon>Sclerotiniaceae</taxon>
        <taxon>Botrytis</taxon>
    </lineage>
</organism>
<gene>
    <name evidence="2" type="ORF">BPOR_0119g00140</name>
</gene>
<dbReference type="AlphaFoldDB" id="A0A4Z1KXB8"/>
<keyword evidence="3" id="KW-1185">Reference proteome</keyword>
<dbReference type="EMBL" id="PQXO01000119">
    <property type="protein sequence ID" value="TGO89227.1"/>
    <property type="molecule type" value="Genomic_DNA"/>
</dbReference>
<feature type="compositionally biased region" description="Acidic residues" evidence="1">
    <location>
        <begin position="8"/>
        <end position="17"/>
    </location>
</feature>